<evidence type="ECO:0000313" key="17">
    <source>
        <dbReference type="Proteomes" id="UP000515823"/>
    </source>
</evidence>
<dbReference type="GO" id="GO:0005524">
    <property type="term" value="F:ATP binding"/>
    <property type="evidence" value="ECO:0007669"/>
    <property type="project" value="UniProtKB-UniRule"/>
</dbReference>
<sequence length="397" mass="43954">MEKYLFTSESVTEGHPDKMCDAISDAILDSLLEQDPMSRVACETCCNTGFVMVMGEITTNAYADIQKIVRDTVLEIGYNKSEYGFDGNTCAVMVALDEQSPDIAMGVDKALEAREHLMSDEEIEAIGAGDQGMMFGYATNETEEYMPYPIALAHKLVRQLAKVRKDGTLPYLRPDGKSQVTVEYDENGRPIHLDAVVLSTQHNPDVSQEQIHEDIKKYVFAPVLPEKLVDDETKYYINPTGRFVIGGPHGDSGLTGRKIIVDTYGGYARHGGGAFSGKDCTKVDRSAAYAARYAAKNLVAAGLADKCEIQLSYAIGVAQPTSVMVDTFGTGKLPDERLMEIVRENFDLRPAGIIKMLDLRKPIYKQTAAYGHFGRDDLDLSWERLDKVDELKRYLQG</sequence>
<dbReference type="NCBIfam" id="TIGR01034">
    <property type="entry name" value="metK"/>
    <property type="match status" value="1"/>
</dbReference>
<accession>A0A7G9G0M0</accession>
<dbReference type="InterPro" id="IPR002133">
    <property type="entry name" value="S-AdoMet_synthetase"/>
</dbReference>
<dbReference type="Pfam" id="PF00438">
    <property type="entry name" value="S-AdoMet_synt_N"/>
    <property type="match status" value="1"/>
</dbReference>
<dbReference type="HAMAP" id="MF_00086">
    <property type="entry name" value="S_AdoMet_synth1"/>
    <property type="match status" value="1"/>
</dbReference>
<keyword evidence="9 10" id="KW-0630">Potassium</keyword>
<dbReference type="GO" id="GO:0005737">
    <property type="term" value="C:cytoplasm"/>
    <property type="evidence" value="ECO:0007669"/>
    <property type="project" value="UniProtKB-SubCell"/>
</dbReference>
<dbReference type="KEGG" id="qdo:H9Q78_07560"/>
<dbReference type="Pfam" id="PF02772">
    <property type="entry name" value="S-AdoMet_synt_M"/>
    <property type="match status" value="1"/>
</dbReference>
<evidence type="ECO:0000259" key="14">
    <source>
        <dbReference type="Pfam" id="PF02772"/>
    </source>
</evidence>
<keyword evidence="6 10" id="KW-0547">Nucleotide-binding</keyword>
<comment type="cofactor">
    <cofactor evidence="10">
        <name>Mg(2+)</name>
        <dbReference type="ChEBI" id="CHEBI:18420"/>
    </cofactor>
    <text evidence="10">Binds 2 divalent ions per subunit.</text>
</comment>
<dbReference type="RefSeq" id="WP_249300650.1">
    <property type="nucleotide sequence ID" value="NZ_CP060634.1"/>
</dbReference>
<keyword evidence="4 10" id="KW-0808">Transferase</keyword>
<keyword evidence="7 10" id="KW-0067">ATP-binding</keyword>
<dbReference type="UniPathway" id="UPA00315">
    <property type="reaction ID" value="UER00080"/>
</dbReference>
<feature type="binding site" description="in other chain" evidence="10">
    <location>
        <position position="15"/>
    </location>
    <ligand>
        <name>ATP</name>
        <dbReference type="ChEBI" id="CHEBI:30616"/>
        <note>ligand shared between two neighboring subunits</note>
    </ligand>
</feature>
<dbReference type="GO" id="GO:0006556">
    <property type="term" value="P:S-adenosylmethionine biosynthetic process"/>
    <property type="evidence" value="ECO:0007669"/>
    <property type="project" value="UniProtKB-UniRule"/>
</dbReference>
<feature type="binding site" evidence="10">
    <location>
        <position position="17"/>
    </location>
    <ligand>
        <name>Mg(2+)</name>
        <dbReference type="ChEBI" id="CHEBI:18420"/>
    </ligand>
</feature>
<feature type="domain" description="S-adenosylmethionine synthetase C-terminal" evidence="15">
    <location>
        <begin position="245"/>
        <end position="384"/>
    </location>
</feature>
<name>A0A7G9G0M0_9FIRM</name>
<feature type="binding site" description="in other chain" evidence="10">
    <location>
        <position position="99"/>
    </location>
    <ligand>
        <name>L-methionine</name>
        <dbReference type="ChEBI" id="CHEBI:57844"/>
        <note>ligand shared between two neighboring subunits</note>
    </ligand>
</feature>
<comment type="subcellular location">
    <subcellularLocation>
        <location evidence="10 11">Cytoplasm</location>
    </subcellularLocation>
</comment>
<evidence type="ECO:0000313" key="16">
    <source>
        <dbReference type="EMBL" id="QNM04352.1"/>
    </source>
</evidence>
<dbReference type="AlphaFoldDB" id="A0A7G9G0M0"/>
<feature type="binding site" evidence="10">
    <location>
        <position position="43"/>
    </location>
    <ligand>
        <name>K(+)</name>
        <dbReference type="ChEBI" id="CHEBI:29103"/>
    </ligand>
</feature>
<keyword evidence="3 10" id="KW-0554">One-carbon metabolism</keyword>
<dbReference type="EC" id="2.5.1.6" evidence="10"/>
<feature type="binding site" evidence="10">
    <location>
        <position position="278"/>
    </location>
    <ligand>
        <name>ATP</name>
        <dbReference type="ChEBI" id="CHEBI:30616"/>
        <note>ligand shared between two neighboring subunits</note>
    </ligand>
</feature>
<dbReference type="InterPro" id="IPR022629">
    <property type="entry name" value="S-AdoMet_synt_central"/>
</dbReference>
<evidence type="ECO:0000256" key="11">
    <source>
        <dbReference type="RuleBase" id="RU000542"/>
    </source>
</evidence>
<comment type="cofactor">
    <cofactor evidence="10">
        <name>K(+)</name>
        <dbReference type="ChEBI" id="CHEBI:29103"/>
    </cofactor>
    <text evidence="10">Binds 1 potassium ion per subunit.</text>
</comment>
<dbReference type="InterPro" id="IPR022631">
    <property type="entry name" value="ADOMET_SYNTHASE_CS"/>
</dbReference>
<dbReference type="CDD" id="cd18079">
    <property type="entry name" value="S-AdoMet_synt"/>
    <property type="match status" value="1"/>
</dbReference>
<evidence type="ECO:0000256" key="6">
    <source>
        <dbReference type="ARBA" id="ARBA00022741"/>
    </source>
</evidence>
<organism evidence="16 17">
    <name type="scientific">Qiania dongpingensis</name>
    <dbReference type="NCBI Taxonomy" id="2763669"/>
    <lineage>
        <taxon>Bacteria</taxon>
        <taxon>Bacillati</taxon>
        <taxon>Bacillota</taxon>
        <taxon>Clostridia</taxon>
        <taxon>Lachnospirales</taxon>
        <taxon>Lachnospiraceae</taxon>
        <taxon>Qiania</taxon>
    </lineage>
</organism>
<reference evidence="16 17" key="1">
    <citation type="submission" date="2020-08" db="EMBL/GenBank/DDBJ databases">
        <authorList>
            <person name="Liu C."/>
            <person name="Sun Q."/>
        </authorList>
    </citation>
    <scope>NUCLEOTIDE SEQUENCE [LARGE SCALE GENOMIC DNA]</scope>
    <source>
        <strain evidence="16 17">NSJ-38</strain>
    </source>
</reference>
<evidence type="ECO:0000256" key="1">
    <source>
        <dbReference type="ARBA" id="ARBA00005224"/>
    </source>
</evidence>
<comment type="function">
    <text evidence="10">Catalyzes the formation of S-adenosylmethionine (AdoMet) from methionine and ATP. The overall synthetic reaction is composed of two sequential steps, AdoMet formation and the subsequent tripolyphosphate hydrolysis which occurs prior to release of AdoMet from the enzyme.</text>
</comment>
<dbReference type="InterPro" id="IPR022628">
    <property type="entry name" value="S-AdoMet_synt_N"/>
</dbReference>
<dbReference type="Pfam" id="PF02773">
    <property type="entry name" value="S-AdoMet_synt_C"/>
    <property type="match status" value="1"/>
</dbReference>
<dbReference type="FunFam" id="3.30.300.10:FF:000003">
    <property type="entry name" value="S-adenosylmethionine synthase"/>
    <property type="match status" value="1"/>
</dbReference>
<feature type="binding site" description="in other chain" evidence="10">
    <location>
        <begin position="175"/>
        <end position="177"/>
    </location>
    <ligand>
        <name>ATP</name>
        <dbReference type="ChEBI" id="CHEBI:30616"/>
        <note>ligand shared between two neighboring subunits</note>
    </ligand>
</feature>
<evidence type="ECO:0000259" key="15">
    <source>
        <dbReference type="Pfam" id="PF02773"/>
    </source>
</evidence>
<dbReference type="PANTHER" id="PTHR11964">
    <property type="entry name" value="S-ADENOSYLMETHIONINE SYNTHETASE"/>
    <property type="match status" value="1"/>
</dbReference>
<keyword evidence="17" id="KW-1185">Reference proteome</keyword>
<feature type="domain" description="S-adenosylmethionine synthetase N-terminal" evidence="13">
    <location>
        <begin position="3"/>
        <end position="101"/>
    </location>
</feature>
<evidence type="ECO:0000256" key="10">
    <source>
        <dbReference type="HAMAP-Rule" id="MF_00086"/>
    </source>
</evidence>
<feature type="domain" description="S-adenosylmethionine synthetase central" evidence="14">
    <location>
        <begin position="126"/>
        <end position="243"/>
    </location>
</feature>
<evidence type="ECO:0000256" key="2">
    <source>
        <dbReference type="ARBA" id="ARBA00009685"/>
    </source>
</evidence>
<dbReference type="PROSITE" id="PS00377">
    <property type="entry name" value="ADOMET_SYNTHASE_2"/>
    <property type="match status" value="1"/>
</dbReference>
<keyword evidence="10" id="KW-0963">Cytoplasm</keyword>
<dbReference type="EMBL" id="CP060634">
    <property type="protein sequence ID" value="QNM04352.1"/>
    <property type="molecule type" value="Genomic_DNA"/>
</dbReference>
<comment type="pathway">
    <text evidence="1 10">Amino-acid biosynthesis; S-adenosyl-L-methionine biosynthesis; S-adenosyl-L-methionine from L-methionine: step 1/1.</text>
</comment>
<dbReference type="GO" id="GO:0000287">
    <property type="term" value="F:magnesium ion binding"/>
    <property type="evidence" value="ECO:0007669"/>
    <property type="project" value="UniProtKB-UniRule"/>
</dbReference>
<keyword evidence="8 10" id="KW-0460">Magnesium</keyword>
<gene>
    <name evidence="10" type="primary">metK</name>
    <name evidence="16" type="ORF">H9Q78_07560</name>
</gene>
<dbReference type="Proteomes" id="UP000515823">
    <property type="component" value="Chromosome"/>
</dbReference>
<dbReference type="GO" id="GO:0004478">
    <property type="term" value="F:methionine adenosyltransferase activity"/>
    <property type="evidence" value="ECO:0007669"/>
    <property type="project" value="UniProtKB-UniRule"/>
</dbReference>
<evidence type="ECO:0000256" key="8">
    <source>
        <dbReference type="ARBA" id="ARBA00022842"/>
    </source>
</evidence>
<evidence type="ECO:0000259" key="13">
    <source>
        <dbReference type="Pfam" id="PF00438"/>
    </source>
</evidence>
<feature type="binding site" description="in other chain" evidence="10">
    <location>
        <position position="282"/>
    </location>
    <ligand>
        <name>L-methionine</name>
        <dbReference type="ChEBI" id="CHEBI:57844"/>
        <note>ligand shared between two neighboring subunits</note>
    </ligand>
</feature>
<evidence type="ECO:0000256" key="5">
    <source>
        <dbReference type="ARBA" id="ARBA00022723"/>
    </source>
</evidence>
<feature type="binding site" description="in other chain" evidence="10">
    <location>
        <begin position="242"/>
        <end position="243"/>
    </location>
    <ligand>
        <name>ATP</name>
        <dbReference type="ChEBI" id="CHEBI:30616"/>
        <note>ligand shared between two neighboring subunits</note>
    </ligand>
</feature>
<evidence type="ECO:0000256" key="9">
    <source>
        <dbReference type="ARBA" id="ARBA00022958"/>
    </source>
</evidence>
<evidence type="ECO:0000256" key="3">
    <source>
        <dbReference type="ARBA" id="ARBA00022563"/>
    </source>
</evidence>
<evidence type="ECO:0000256" key="7">
    <source>
        <dbReference type="ARBA" id="ARBA00022840"/>
    </source>
</evidence>
<protein>
    <recommendedName>
        <fullName evidence="10">S-adenosylmethionine synthase</fullName>
        <shortName evidence="10">AdoMet synthase</shortName>
        <ecNumber evidence="10">2.5.1.6</ecNumber>
    </recommendedName>
    <alternativeName>
        <fullName evidence="10">MAT</fullName>
    </alternativeName>
    <alternativeName>
        <fullName evidence="10">Methionine adenosyltransferase</fullName>
    </alternativeName>
</protein>
<dbReference type="SUPFAM" id="SSF55973">
    <property type="entry name" value="S-adenosylmethionine synthetase"/>
    <property type="match status" value="3"/>
</dbReference>
<keyword evidence="5 10" id="KW-0479">Metal-binding</keyword>
<feature type="region of interest" description="Flexible loop" evidence="10">
    <location>
        <begin position="99"/>
        <end position="109"/>
    </location>
</feature>
<comment type="catalytic activity">
    <reaction evidence="10">
        <text>L-methionine + ATP + H2O = S-adenosyl-L-methionine + phosphate + diphosphate</text>
        <dbReference type="Rhea" id="RHEA:21080"/>
        <dbReference type="ChEBI" id="CHEBI:15377"/>
        <dbReference type="ChEBI" id="CHEBI:30616"/>
        <dbReference type="ChEBI" id="CHEBI:33019"/>
        <dbReference type="ChEBI" id="CHEBI:43474"/>
        <dbReference type="ChEBI" id="CHEBI:57844"/>
        <dbReference type="ChEBI" id="CHEBI:59789"/>
        <dbReference type="EC" id="2.5.1.6"/>
    </reaction>
</comment>
<dbReference type="InterPro" id="IPR022630">
    <property type="entry name" value="S-AdoMet_synt_C"/>
</dbReference>
<dbReference type="PROSITE" id="PS00376">
    <property type="entry name" value="ADOMET_SYNTHASE_1"/>
    <property type="match status" value="1"/>
</dbReference>
<feature type="binding site" description="in other chain" evidence="10">
    <location>
        <position position="56"/>
    </location>
    <ligand>
        <name>L-methionine</name>
        <dbReference type="ChEBI" id="CHEBI:57844"/>
        <note>ligand shared between two neighboring subunits</note>
    </ligand>
</feature>
<dbReference type="PIRSF" id="PIRSF000497">
    <property type="entry name" value="MAT"/>
    <property type="match status" value="1"/>
</dbReference>
<evidence type="ECO:0000256" key="4">
    <source>
        <dbReference type="ARBA" id="ARBA00022679"/>
    </source>
</evidence>
<proteinExistence type="inferred from homology"/>
<comment type="similarity">
    <text evidence="2 10 12">Belongs to the AdoMet synthase family.</text>
</comment>
<feature type="binding site" evidence="10">
    <location>
        <position position="274"/>
    </location>
    <ligand>
        <name>ATP</name>
        <dbReference type="ChEBI" id="CHEBI:30616"/>
        <note>ligand shared between two neighboring subunits</note>
    </ligand>
</feature>
<dbReference type="GO" id="GO:0006730">
    <property type="term" value="P:one-carbon metabolic process"/>
    <property type="evidence" value="ECO:0007669"/>
    <property type="project" value="UniProtKB-KW"/>
</dbReference>
<comment type="subunit">
    <text evidence="10">Homotetramer; dimer of dimers.</text>
</comment>
<evidence type="ECO:0000256" key="12">
    <source>
        <dbReference type="RuleBase" id="RU004462"/>
    </source>
</evidence>
<feature type="binding site" description="in other chain" evidence="10">
    <location>
        <begin position="257"/>
        <end position="258"/>
    </location>
    <ligand>
        <name>ATP</name>
        <dbReference type="ChEBI" id="CHEBI:30616"/>
        <note>ligand shared between two neighboring subunits</note>
    </ligand>
</feature>
<feature type="binding site" evidence="10">
    <location>
        <position position="251"/>
    </location>
    <ligand>
        <name>L-methionine</name>
        <dbReference type="ChEBI" id="CHEBI:57844"/>
        <note>ligand shared between two neighboring subunits</note>
    </ligand>
</feature>
<feature type="binding site" evidence="10">
    <location>
        <position position="251"/>
    </location>
    <ligand>
        <name>ATP</name>
        <dbReference type="ChEBI" id="CHEBI:30616"/>
        <note>ligand shared between two neighboring subunits</note>
    </ligand>
</feature>
<dbReference type="Gene3D" id="3.30.300.10">
    <property type="match status" value="3"/>
</dbReference>
<dbReference type="InterPro" id="IPR022636">
    <property type="entry name" value="S-AdoMet_synthetase_sfam"/>
</dbReference>
<dbReference type="FunFam" id="3.30.300.10:FF:000004">
    <property type="entry name" value="S-adenosylmethionine synthase"/>
    <property type="match status" value="1"/>
</dbReference>